<dbReference type="InterPro" id="IPR025110">
    <property type="entry name" value="AMP-bd_C"/>
</dbReference>
<keyword evidence="2 7" id="KW-0436">Ligase</keyword>
<evidence type="ECO:0000256" key="2">
    <source>
        <dbReference type="ARBA" id="ARBA00022598"/>
    </source>
</evidence>
<dbReference type="PANTHER" id="PTHR22754">
    <property type="entry name" value="DISCO-INTERACTING PROTEIN 2 DIP2 -RELATED"/>
    <property type="match status" value="1"/>
</dbReference>
<dbReference type="FunFam" id="3.40.50.12780:FF:000013">
    <property type="entry name" value="Long-chain-fatty-acid--AMP ligase FadD32"/>
    <property type="match status" value="1"/>
</dbReference>
<reference evidence="7 8" key="1">
    <citation type="journal article" date="2017" name="Int. J. Syst. Evol. Microbiol.">
        <title>Oleiagrimonas citrea sp. nov., a marine bacterium isolated from tidal flat sediment and emended description of the genus Oleiagrimonas Fang et al. 2015 and Oleiagrimonas soli.</title>
        <authorList>
            <person name="Yang S.H."/>
            <person name="Seo H.S."/>
            <person name="Seong C.N."/>
            <person name="Kwon K.K."/>
        </authorList>
    </citation>
    <scope>NUCLEOTIDE SEQUENCE [LARGE SCALE GENOMIC DNA]</scope>
    <source>
        <strain evidence="7 8">MEBiC09124</strain>
    </source>
</reference>
<dbReference type="EMBL" id="JAAZQD010000007">
    <property type="protein sequence ID" value="NKZ40171.1"/>
    <property type="molecule type" value="Genomic_DNA"/>
</dbReference>
<dbReference type="Gene3D" id="3.30.300.30">
    <property type="match status" value="1"/>
</dbReference>
<evidence type="ECO:0000259" key="6">
    <source>
        <dbReference type="Pfam" id="PF23024"/>
    </source>
</evidence>
<dbReference type="Gene3D" id="3.40.50.12780">
    <property type="entry name" value="N-terminal domain of ligase-like"/>
    <property type="match status" value="1"/>
</dbReference>
<keyword evidence="3" id="KW-0276">Fatty acid metabolism</keyword>
<dbReference type="PANTHER" id="PTHR22754:SF32">
    <property type="entry name" value="DISCO-INTERACTING PROTEIN 2"/>
    <property type="match status" value="1"/>
</dbReference>
<accession>A0A846ZS17</accession>
<dbReference type="CDD" id="cd05931">
    <property type="entry name" value="FAAL"/>
    <property type="match status" value="1"/>
</dbReference>
<dbReference type="GO" id="GO:0016874">
    <property type="term" value="F:ligase activity"/>
    <property type="evidence" value="ECO:0007669"/>
    <property type="project" value="UniProtKB-KW"/>
</dbReference>
<evidence type="ECO:0000256" key="1">
    <source>
        <dbReference type="ARBA" id="ARBA00006432"/>
    </source>
</evidence>
<dbReference type="InterPro" id="IPR042099">
    <property type="entry name" value="ANL_N_sf"/>
</dbReference>
<feature type="domain" description="AMP-dependent synthetase/ligase" evidence="5">
    <location>
        <begin position="46"/>
        <end position="437"/>
    </location>
</feature>
<feature type="domain" description="AMP-binding enzyme C-terminal" evidence="6">
    <location>
        <begin position="481"/>
        <end position="605"/>
    </location>
</feature>
<dbReference type="Proteomes" id="UP000541636">
    <property type="component" value="Unassembled WGS sequence"/>
</dbReference>
<dbReference type="GO" id="GO:0071766">
    <property type="term" value="P:Actinobacterium-type cell wall biogenesis"/>
    <property type="evidence" value="ECO:0007669"/>
    <property type="project" value="UniProtKB-ARBA"/>
</dbReference>
<dbReference type="GO" id="GO:0006633">
    <property type="term" value="P:fatty acid biosynthetic process"/>
    <property type="evidence" value="ECO:0007669"/>
    <property type="project" value="TreeGrafter"/>
</dbReference>
<gene>
    <name evidence="7" type="ORF">HF690_14520</name>
</gene>
<dbReference type="Pfam" id="PF00501">
    <property type="entry name" value="AMP-binding"/>
    <property type="match status" value="1"/>
</dbReference>
<dbReference type="GO" id="GO:0070566">
    <property type="term" value="F:adenylyltransferase activity"/>
    <property type="evidence" value="ECO:0007669"/>
    <property type="project" value="TreeGrafter"/>
</dbReference>
<protein>
    <submittedName>
        <fullName evidence="7">Fatty acyl-AMP ligase</fullName>
    </submittedName>
</protein>
<dbReference type="InterPro" id="IPR040097">
    <property type="entry name" value="FAAL/FAAC"/>
</dbReference>
<dbReference type="InterPro" id="IPR000873">
    <property type="entry name" value="AMP-dep_synth/lig_dom"/>
</dbReference>
<evidence type="ECO:0000313" key="7">
    <source>
        <dbReference type="EMBL" id="NKZ40171.1"/>
    </source>
</evidence>
<dbReference type="RefSeq" id="WP_168609960.1">
    <property type="nucleotide sequence ID" value="NZ_JAAZQD010000007.1"/>
</dbReference>
<dbReference type="AlphaFoldDB" id="A0A846ZS17"/>
<comment type="caution">
    <text evidence="7">The sequence shown here is derived from an EMBL/GenBank/DDBJ whole genome shotgun (WGS) entry which is preliminary data.</text>
</comment>
<name>A0A846ZS17_9GAMM</name>
<comment type="similarity">
    <text evidence="1">Belongs to the ATP-dependent AMP-binding enzyme family.</text>
</comment>
<dbReference type="PROSITE" id="PS00455">
    <property type="entry name" value="AMP_BINDING"/>
    <property type="match status" value="1"/>
</dbReference>
<evidence type="ECO:0000256" key="4">
    <source>
        <dbReference type="ARBA" id="ARBA00023098"/>
    </source>
</evidence>
<dbReference type="InterPro" id="IPR045851">
    <property type="entry name" value="AMP-bd_C_sf"/>
</dbReference>
<dbReference type="GO" id="GO:0005886">
    <property type="term" value="C:plasma membrane"/>
    <property type="evidence" value="ECO:0007669"/>
    <property type="project" value="TreeGrafter"/>
</dbReference>
<dbReference type="InterPro" id="IPR020845">
    <property type="entry name" value="AMP-binding_CS"/>
</dbReference>
<proteinExistence type="inferred from homology"/>
<organism evidence="7 8">
    <name type="scientific">Oleiagrimonas citrea</name>
    <dbReference type="NCBI Taxonomy" id="1665687"/>
    <lineage>
        <taxon>Bacteria</taxon>
        <taxon>Pseudomonadati</taxon>
        <taxon>Pseudomonadota</taxon>
        <taxon>Gammaproteobacteria</taxon>
        <taxon>Lysobacterales</taxon>
        <taxon>Rhodanobacteraceae</taxon>
        <taxon>Oleiagrimonas</taxon>
    </lineage>
</organism>
<dbReference type="SUPFAM" id="SSF56801">
    <property type="entry name" value="Acetyl-CoA synthetase-like"/>
    <property type="match status" value="1"/>
</dbReference>
<keyword evidence="4" id="KW-0443">Lipid metabolism</keyword>
<evidence type="ECO:0000256" key="3">
    <source>
        <dbReference type="ARBA" id="ARBA00022832"/>
    </source>
</evidence>
<dbReference type="Pfam" id="PF23024">
    <property type="entry name" value="AMP-dom_DIP2-like"/>
    <property type="match status" value="1"/>
</dbReference>
<sequence>MQDIEPLSALDSNAERRVLVEKVRSIGHTTVGAYFHALAGVLSERAAVTRLIDGEVEGATMTFAEMDREARSLAAYFQSQKAKGDRAMMLFDAGAEVMQSFLGCAYAGVIAVPMPAPLTGKVERYLNRVKGVVMDCDIRFILTTTPILNTLRDVAKTIDGLADAEWIAVDALADRSDAWVKPKQEAEDIAYLQYTSGSTSTPKGVMVTHRNLMKIIEYNGIASGCPTVGTKAVCWMPYFHDFGLIDGLLVPLAFGMPVYAMTPFEFVKNPARWVNAIHRYRASHSSAPNFAFDLVARKTTAEQRRHLDLSCWRRANNAAEPIRNTSVNRFLETFEPCGFARDAMAPSWGLAEATLLVTLADAGPKYYSLDAASLQHHRVRPASEGQTTIVMMGCGRIWPGPWEIDVKIVDPDTFELSPSGETGEIWVAGDLVAKGYWKRPSDTAEKFHAEIKGFPGTCYMRSGDLGFMDGDELVFTGRSKDLIIIEGRNHYPQEIEKTAEASHPALRPGCTIAFSVDADDKSRLIVVSEIVSKYGLSDVISDDSQAMSISRRDLERAIRSGVADEHQIRVHEIVFIPSGHIPKTTSGKLQRKLCREKYVSQSLHALGT</sequence>
<keyword evidence="8" id="KW-1185">Reference proteome</keyword>
<evidence type="ECO:0000259" key="5">
    <source>
        <dbReference type="Pfam" id="PF00501"/>
    </source>
</evidence>
<evidence type="ECO:0000313" key="8">
    <source>
        <dbReference type="Proteomes" id="UP000541636"/>
    </source>
</evidence>